<comment type="similarity">
    <text evidence="6">Belongs to the actin family.</text>
</comment>
<dbReference type="Pfam" id="PF00022">
    <property type="entry name" value="Actin"/>
    <property type="match status" value="2"/>
</dbReference>
<comment type="caution">
    <text evidence="8">The sequence shown here is derived from an EMBL/GenBank/DDBJ whole genome shotgun (WGS) entry which is preliminary data.</text>
</comment>
<dbReference type="InterPro" id="IPR043129">
    <property type="entry name" value="ATPase_NBD"/>
</dbReference>
<dbReference type="AlphaFoldDB" id="A0A444V753"/>
<keyword evidence="9" id="KW-1185">Reference proteome</keyword>
<dbReference type="SMART" id="SM00268">
    <property type="entry name" value="ACTIN"/>
    <property type="match status" value="1"/>
</dbReference>
<accession>A0A444V753</accession>
<evidence type="ECO:0000256" key="5">
    <source>
        <dbReference type="ARBA" id="ARBA00023212"/>
    </source>
</evidence>
<sequence>MGNDVFQVQNLTQKKPIRHGIVVDWDAMERLWHHIFYNELRVAPDDHPIMLTDAPFSPTTNREKATEILFEAFGAPALHMATTALLSLYSCGMTSGLVIGSGAGVSYTCPIQEGKELLSEVRNFAMDYRLPDAMATDSLQKVGPMYRPLVLSRVLVCGDTSKLPGFPERIQAELRASNPGNNKVKVLAAPHRKISSWVGGSILTSLKGFQSLWLKKEDYLEKDACLAHCKFF</sequence>
<gene>
    <name evidence="7" type="ORF">EOD39_15969</name>
    <name evidence="8" type="ORF">EOD39_15970</name>
</gene>
<dbReference type="GO" id="GO:0005524">
    <property type="term" value="F:ATP binding"/>
    <property type="evidence" value="ECO:0007669"/>
    <property type="project" value="UniProtKB-KW"/>
</dbReference>
<proteinExistence type="inferred from homology"/>
<evidence type="ECO:0000256" key="1">
    <source>
        <dbReference type="ARBA" id="ARBA00004245"/>
    </source>
</evidence>
<evidence type="ECO:0000256" key="6">
    <source>
        <dbReference type="RuleBase" id="RU000487"/>
    </source>
</evidence>
<dbReference type="EMBL" id="SCEB01001774">
    <property type="protein sequence ID" value="RXM96210.1"/>
    <property type="molecule type" value="Genomic_DNA"/>
</dbReference>
<evidence type="ECO:0000256" key="4">
    <source>
        <dbReference type="ARBA" id="ARBA00022840"/>
    </source>
</evidence>
<evidence type="ECO:0000313" key="8">
    <source>
        <dbReference type="EMBL" id="RXM96211.1"/>
    </source>
</evidence>
<reference evidence="8 9" key="1">
    <citation type="submission" date="2019-01" db="EMBL/GenBank/DDBJ databases">
        <title>Draft Genome and Complete Hox-Cluster Characterization of the Sterlet Sturgeon (Acipenser ruthenus).</title>
        <authorList>
            <person name="Wei Q."/>
        </authorList>
    </citation>
    <scope>NUCLEOTIDE SEQUENCE [LARGE SCALE GENOMIC DNA]</scope>
    <source>
        <strain evidence="8">WHYD16114868_AA</strain>
        <tissue evidence="8">Blood</tissue>
    </source>
</reference>
<keyword evidence="2" id="KW-0963">Cytoplasm</keyword>
<evidence type="ECO:0000256" key="3">
    <source>
        <dbReference type="ARBA" id="ARBA00022741"/>
    </source>
</evidence>
<dbReference type="Proteomes" id="UP000289886">
    <property type="component" value="Unassembled WGS sequence"/>
</dbReference>
<comment type="subcellular location">
    <subcellularLocation>
        <location evidence="1">Cytoplasm</location>
        <location evidence="1">Cytoskeleton</location>
    </subcellularLocation>
</comment>
<dbReference type="FunFam" id="3.30.420.40:FF:000148">
    <property type="entry name" value="Actin, alpha skeletal muscle"/>
    <property type="match status" value="1"/>
</dbReference>
<name>A0A444V753_ACIRT</name>
<dbReference type="PANTHER" id="PTHR11937">
    <property type="entry name" value="ACTIN"/>
    <property type="match status" value="1"/>
</dbReference>
<dbReference type="GO" id="GO:0005856">
    <property type="term" value="C:cytoskeleton"/>
    <property type="evidence" value="ECO:0007669"/>
    <property type="project" value="UniProtKB-SubCell"/>
</dbReference>
<dbReference type="Gene3D" id="3.30.420.40">
    <property type="match status" value="3"/>
</dbReference>
<organism evidence="8 9">
    <name type="scientific">Acipenser ruthenus</name>
    <name type="common">Sterlet sturgeon</name>
    <dbReference type="NCBI Taxonomy" id="7906"/>
    <lineage>
        <taxon>Eukaryota</taxon>
        <taxon>Metazoa</taxon>
        <taxon>Chordata</taxon>
        <taxon>Craniata</taxon>
        <taxon>Vertebrata</taxon>
        <taxon>Euteleostomi</taxon>
        <taxon>Actinopterygii</taxon>
        <taxon>Chondrostei</taxon>
        <taxon>Acipenseriformes</taxon>
        <taxon>Acipenseridae</taxon>
        <taxon>Acipenser</taxon>
    </lineage>
</organism>
<dbReference type="PRINTS" id="PR00190">
    <property type="entry name" value="ACTIN"/>
</dbReference>
<dbReference type="EMBL" id="SCEB01001774">
    <property type="protein sequence ID" value="RXM96211.1"/>
    <property type="molecule type" value="Genomic_DNA"/>
</dbReference>
<keyword evidence="5" id="KW-0206">Cytoskeleton</keyword>
<evidence type="ECO:0000313" key="9">
    <source>
        <dbReference type="Proteomes" id="UP000289886"/>
    </source>
</evidence>
<protein>
    <submittedName>
        <fullName evidence="8">Actin-like protein 7B</fullName>
    </submittedName>
</protein>
<keyword evidence="3" id="KW-0547">Nucleotide-binding</keyword>
<keyword evidence="4" id="KW-0067">ATP-binding</keyword>
<dbReference type="SUPFAM" id="SSF53067">
    <property type="entry name" value="Actin-like ATPase domain"/>
    <property type="match status" value="2"/>
</dbReference>
<evidence type="ECO:0000256" key="2">
    <source>
        <dbReference type="ARBA" id="ARBA00022490"/>
    </source>
</evidence>
<evidence type="ECO:0000313" key="7">
    <source>
        <dbReference type="EMBL" id="RXM96210.1"/>
    </source>
</evidence>
<dbReference type="InterPro" id="IPR004000">
    <property type="entry name" value="Actin"/>
</dbReference>